<dbReference type="PROSITE" id="PS50181">
    <property type="entry name" value="FBOX"/>
    <property type="match status" value="1"/>
</dbReference>
<dbReference type="EMBL" id="JAEFBK010000010">
    <property type="protein sequence ID" value="KAG7559875.1"/>
    <property type="molecule type" value="Genomic_DNA"/>
</dbReference>
<dbReference type="PANTHER" id="PTHR31672:SF13">
    <property type="entry name" value="F-BOX PROTEIN CPR30-LIKE"/>
    <property type="match status" value="1"/>
</dbReference>
<accession>A0A8T1ZMU0</accession>
<gene>
    <name evidence="2" type="ORF">ISN45_Aa05g014460</name>
</gene>
<reference evidence="2 3" key="1">
    <citation type="submission" date="2020-12" db="EMBL/GenBank/DDBJ databases">
        <title>Concerted genomic and epigenomic changes stabilize Arabidopsis allopolyploids.</title>
        <authorList>
            <person name="Chen Z."/>
        </authorList>
    </citation>
    <scope>NUCLEOTIDE SEQUENCE [LARGE SCALE GENOMIC DNA]</scope>
    <source>
        <strain evidence="2">Allo738</strain>
        <tissue evidence="2">Leaf</tissue>
    </source>
</reference>
<evidence type="ECO:0000313" key="3">
    <source>
        <dbReference type="Proteomes" id="UP000694240"/>
    </source>
</evidence>
<protein>
    <submittedName>
        <fullName evidence="2">Galactose oxidase/kelch beta-propeller</fullName>
    </submittedName>
</protein>
<dbReference type="CDD" id="cd22157">
    <property type="entry name" value="F-box_AtFBW1-like"/>
    <property type="match status" value="1"/>
</dbReference>
<dbReference type="PANTHER" id="PTHR31672">
    <property type="entry name" value="BNACNNG10540D PROTEIN"/>
    <property type="match status" value="1"/>
</dbReference>
<organism evidence="2 3">
    <name type="scientific">Arabidopsis thaliana x Arabidopsis arenosa</name>
    <dbReference type="NCBI Taxonomy" id="1240361"/>
    <lineage>
        <taxon>Eukaryota</taxon>
        <taxon>Viridiplantae</taxon>
        <taxon>Streptophyta</taxon>
        <taxon>Embryophyta</taxon>
        <taxon>Tracheophyta</taxon>
        <taxon>Spermatophyta</taxon>
        <taxon>Magnoliopsida</taxon>
        <taxon>eudicotyledons</taxon>
        <taxon>Gunneridae</taxon>
        <taxon>Pentapetalae</taxon>
        <taxon>rosids</taxon>
        <taxon>malvids</taxon>
        <taxon>Brassicales</taxon>
        <taxon>Brassicaceae</taxon>
        <taxon>Camelineae</taxon>
        <taxon>Arabidopsis</taxon>
    </lineage>
</organism>
<sequence length="384" mass="44379">MWSKKHCLRMMESLPHDVVELILERLPGNSLLRFKAVSKQWNSTIQCQLFQERHLRQRQQLGDPDVLMVSLRREDVINPDIESLTTLVLGSSSSPVKIHTPWEKENTDYLVSHSSCDGLVCLYNPHHSGFVVNPTTRWYRPLPVCELQQLIIDLRDSFYLLGYGLYKLGFGKDKFTGTYKPVWLYNSLEIGLENATTCEVFDFTTNAWRYVTPAAPYRVVHFPDPVYVDGSLHWFTDCQETKVVSFDLHTEAFQVISKAPFAKNVNPFDIVMCNLDNRLCVSQQKWPNQVIWSFHSNNKTWEKMYSIDVTLSLVGKHICALPPLALLGGKKKINNKKKKLLFYSRELCQNLVIHDPETKSYYAAFSTESYGYPVCYFQSLISIK</sequence>
<comment type="caution">
    <text evidence="2">The sequence shown here is derived from an EMBL/GenBank/DDBJ whole genome shotgun (WGS) entry which is preliminary data.</text>
</comment>
<dbReference type="SMART" id="SM00256">
    <property type="entry name" value="FBOX"/>
    <property type="match status" value="1"/>
</dbReference>
<name>A0A8T1ZMU0_9BRAS</name>
<evidence type="ECO:0000313" key="2">
    <source>
        <dbReference type="EMBL" id="KAG7559875.1"/>
    </source>
</evidence>
<dbReference type="InterPro" id="IPR050796">
    <property type="entry name" value="SCF_F-box_component"/>
</dbReference>
<evidence type="ECO:0000259" key="1">
    <source>
        <dbReference type="PROSITE" id="PS50181"/>
    </source>
</evidence>
<dbReference type="InterPro" id="IPR006527">
    <property type="entry name" value="F-box-assoc_dom_typ1"/>
</dbReference>
<dbReference type="AlphaFoldDB" id="A0A8T1ZMU0"/>
<keyword evidence="3" id="KW-1185">Reference proteome</keyword>
<proteinExistence type="predicted"/>
<dbReference type="InterPro" id="IPR001810">
    <property type="entry name" value="F-box_dom"/>
</dbReference>
<feature type="domain" description="F-box" evidence="1">
    <location>
        <begin position="8"/>
        <end position="53"/>
    </location>
</feature>
<dbReference type="InterPro" id="IPR017451">
    <property type="entry name" value="F-box-assoc_interact_dom"/>
</dbReference>
<dbReference type="Pfam" id="PF00646">
    <property type="entry name" value="F-box"/>
    <property type="match status" value="1"/>
</dbReference>
<dbReference type="NCBIfam" id="TIGR01640">
    <property type="entry name" value="F_box_assoc_1"/>
    <property type="match status" value="1"/>
</dbReference>
<dbReference type="Pfam" id="PF07734">
    <property type="entry name" value="FBA_1"/>
    <property type="match status" value="1"/>
</dbReference>
<dbReference type="Proteomes" id="UP000694240">
    <property type="component" value="Chromosome 10"/>
</dbReference>